<protein>
    <recommendedName>
        <fullName evidence="2">LRAT domain-containing protein</fullName>
    </recommendedName>
</protein>
<name>A0A8T0IZH3_CERPU</name>
<dbReference type="InterPro" id="IPR007053">
    <property type="entry name" value="LRAT_dom"/>
</dbReference>
<dbReference type="PANTHER" id="PTHR46137:SF3">
    <property type="entry name" value="OS05G0310600 PROTEIN"/>
    <property type="match status" value="1"/>
</dbReference>
<dbReference type="Proteomes" id="UP000822688">
    <property type="component" value="Chromosome 2"/>
</dbReference>
<feature type="compositionally biased region" description="Polar residues" evidence="1">
    <location>
        <begin position="20"/>
        <end position="30"/>
    </location>
</feature>
<gene>
    <name evidence="3" type="ORF">KC19_2G238700</name>
</gene>
<dbReference type="EMBL" id="CM026422">
    <property type="protein sequence ID" value="KAG0588371.1"/>
    <property type="molecule type" value="Genomic_DNA"/>
</dbReference>
<dbReference type="AlphaFoldDB" id="A0A8T0IZH3"/>
<dbReference type="EMBL" id="CM026422">
    <property type="protein sequence ID" value="KAG0588372.1"/>
    <property type="molecule type" value="Genomic_DNA"/>
</dbReference>
<dbReference type="EMBL" id="CM026422">
    <property type="protein sequence ID" value="KAG0588373.1"/>
    <property type="molecule type" value="Genomic_DNA"/>
</dbReference>
<proteinExistence type="predicted"/>
<keyword evidence="4" id="KW-1185">Reference proteome</keyword>
<evidence type="ECO:0000259" key="2">
    <source>
        <dbReference type="Pfam" id="PF04970"/>
    </source>
</evidence>
<dbReference type="Pfam" id="PF04970">
    <property type="entry name" value="LRAT"/>
    <property type="match status" value="1"/>
</dbReference>
<evidence type="ECO:0000256" key="1">
    <source>
        <dbReference type="SAM" id="MobiDB-lite"/>
    </source>
</evidence>
<comment type="caution">
    <text evidence="3">The sequence shown here is derived from an EMBL/GenBank/DDBJ whole genome shotgun (WGS) entry which is preliminary data.</text>
</comment>
<evidence type="ECO:0000313" key="4">
    <source>
        <dbReference type="Proteomes" id="UP000822688"/>
    </source>
</evidence>
<feature type="domain" description="LRAT" evidence="2">
    <location>
        <begin position="351"/>
        <end position="530"/>
    </location>
</feature>
<organism evidence="3 4">
    <name type="scientific">Ceratodon purpureus</name>
    <name type="common">Fire moss</name>
    <name type="synonym">Dicranum purpureum</name>
    <dbReference type="NCBI Taxonomy" id="3225"/>
    <lineage>
        <taxon>Eukaryota</taxon>
        <taxon>Viridiplantae</taxon>
        <taxon>Streptophyta</taxon>
        <taxon>Embryophyta</taxon>
        <taxon>Bryophyta</taxon>
        <taxon>Bryophytina</taxon>
        <taxon>Bryopsida</taxon>
        <taxon>Dicranidae</taxon>
        <taxon>Pseudoditrichales</taxon>
        <taxon>Ditrichaceae</taxon>
        <taxon>Ceratodon</taxon>
    </lineage>
</organism>
<evidence type="ECO:0000313" key="3">
    <source>
        <dbReference type="EMBL" id="KAG0588372.1"/>
    </source>
</evidence>
<dbReference type="PANTHER" id="PTHR46137">
    <property type="entry name" value="OS05G0310600 PROTEIN"/>
    <property type="match status" value="1"/>
</dbReference>
<sequence length="642" mass="72562">MGAPTNMQHALEAALSNYGRSYSPQCQNPNVGLGPKPGRPRPAFFLTVNSIHAPGGHDDVRSQSPPRGGPADGFSRGHHEPLIQPLRGLRPMHMGLWYLPGKPQYRSFTAKQSKKIHVQARWPSASRRTNNKIQLAESEVPEADGKGGELVDPSDKPDRQVLEDQIEVFNHLKETFERAINGHYVSNFFLGKYLMTMLYPPKKYLISKVRHGMQKGKKRQGDSKNVTYNFAIEMAVVVAKVVASQMRVVARAAVEEKAEKVQEVNRLGKTGKTEGAHGDAQPNRIEMLDHQLQPISKELAVGKRVFFDPNAQGYKHGIWDGDAVICNVMEQWFTLAERKAAADFNSEYVPKFKIGDHLYSECEPNMFGHRMYHHGIYDGKGYVYHFATHHPEVDVAYENCEECRARGIQRRKNLKSRGLGPSGIRKSCLYCFAEKDCMDKRREADLVNTTNKNQDPYISHIEYGIGLEAWKESKVPLSPIVCHNFTDRGAEKVVHEARTFYENDSFGTYSEKQNGMSHNCESFAYYCKTGIYSSHQVTEALFNMLTMKDSIKESCIKDDNSIKADISTEDGSIKDDSTKADHDIDQFITNMLFLLGTKVYLYVRGIDKISLAREKAEKANKAYPKLMPEALVPAELYVELRK</sequence>
<reference evidence="3" key="1">
    <citation type="submission" date="2020-06" db="EMBL/GenBank/DDBJ databases">
        <title>WGS assembly of Ceratodon purpureus strain R40.</title>
        <authorList>
            <person name="Carey S.B."/>
            <person name="Jenkins J."/>
            <person name="Shu S."/>
            <person name="Lovell J.T."/>
            <person name="Sreedasyam A."/>
            <person name="Maumus F."/>
            <person name="Tiley G.P."/>
            <person name="Fernandez-Pozo N."/>
            <person name="Barry K."/>
            <person name="Chen C."/>
            <person name="Wang M."/>
            <person name="Lipzen A."/>
            <person name="Daum C."/>
            <person name="Saski C.A."/>
            <person name="Payton A.C."/>
            <person name="Mcbreen J.C."/>
            <person name="Conrad R.E."/>
            <person name="Kollar L.M."/>
            <person name="Olsson S."/>
            <person name="Huttunen S."/>
            <person name="Landis J.B."/>
            <person name="Wickett N.J."/>
            <person name="Johnson M.G."/>
            <person name="Rensing S.A."/>
            <person name="Grimwood J."/>
            <person name="Schmutz J."/>
            <person name="Mcdaniel S.F."/>
        </authorList>
    </citation>
    <scope>NUCLEOTIDE SEQUENCE</scope>
    <source>
        <strain evidence="3">R40</strain>
    </source>
</reference>
<dbReference type="EMBL" id="CM026422">
    <property type="protein sequence ID" value="KAG0588375.1"/>
    <property type="molecule type" value="Genomic_DNA"/>
</dbReference>
<dbReference type="Gene3D" id="3.90.1720.10">
    <property type="entry name" value="endopeptidase domain like (from Nostoc punctiforme)"/>
    <property type="match status" value="1"/>
</dbReference>
<feature type="region of interest" description="Disordered" evidence="1">
    <location>
        <begin position="20"/>
        <end position="39"/>
    </location>
</feature>
<feature type="region of interest" description="Disordered" evidence="1">
    <location>
        <begin position="50"/>
        <end position="81"/>
    </location>
</feature>
<accession>A0A8T0IZH3</accession>